<evidence type="ECO:0000313" key="3">
    <source>
        <dbReference type="Proteomes" id="UP001190465"/>
    </source>
</evidence>
<feature type="transmembrane region" description="Helical" evidence="1">
    <location>
        <begin position="517"/>
        <end position="538"/>
    </location>
</feature>
<feature type="transmembrane region" description="Helical" evidence="1">
    <location>
        <begin position="320"/>
        <end position="341"/>
    </location>
</feature>
<accession>A0ABN9N454</accession>
<protein>
    <submittedName>
        <fullName evidence="2">ABC transporter</fullName>
    </submittedName>
</protein>
<evidence type="ECO:0000256" key="1">
    <source>
        <dbReference type="SAM" id="Phobius"/>
    </source>
</evidence>
<organism evidence="2 3">
    <name type="scientific">[Mycobacterium] burgundiense</name>
    <dbReference type="NCBI Taxonomy" id="3064286"/>
    <lineage>
        <taxon>Bacteria</taxon>
        <taxon>Bacillati</taxon>
        <taxon>Actinomycetota</taxon>
        <taxon>Actinomycetes</taxon>
        <taxon>Mycobacteriales</taxon>
        <taxon>Mycobacteriaceae</taxon>
        <taxon>Mycolicibacterium</taxon>
    </lineage>
</organism>
<feature type="transmembrane region" description="Helical" evidence="1">
    <location>
        <begin position="183"/>
        <end position="204"/>
    </location>
</feature>
<feature type="transmembrane region" description="Helical" evidence="1">
    <location>
        <begin position="361"/>
        <end position="386"/>
    </location>
</feature>
<gene>
    <name evidence="2" type="ORF">MU0053_001151</name>
</gene>
<feature type="transmembrane region" description="Helical" evidence="1">
    <location>
        <begin position="152"/>
        <end position="177"/>
    </location>
</feature>
<feature type="transmembrane region" description="Helical" evidence="1">
    <location>
        <begin position="407"/>
        <end position="429"/>
    </location>
</feature>
<feature type="transmembrane region" description="Helical" evidence="1">
    <location>
        <begin position="261"/>
        <end position="281"/>
    </location>
</feature>
<keyword evidence="1" id="KW-1133">Transmembrane helix</keyword>
<feature type="transmembrane region" description="Helical" evidence="1">
    <location>
        <begin position="44"/>
        <end position="66"/>
    </location>
</feature>
<proteinExistence type="predicted"/>
<keyword evidence="1" id="KW-0812">Transmembrane</keyword>
<dbReference type="Proteomes" id="UP001190465">
    <property type="component" value="Chromosome"/>
</dbReference>
<feature type="transmembrane region" description="Helical" evidence="1">
    <location>
        <begin position="449"/>
        <end position="471"/>
    </location>
</feature>
<feature type="transmembrane region" description="Helical" evidence="1">
    <location>
        <begin position="478"/>
        <end position="497"/>
    </location>
</feature>
<name>A0ABN9N454_9MYCO</name>
<dbReference type="RefSeq" id="WP_308481422.1">
    <property type="nucleotide sequence ID" value="NZ_OY726397.1"/>
</dbReference>
<keyword evidence="1" id="KW-0472">Membrane</keyword>
<reference evidence="2 3" key="1">
    <citation type="submission" date="2023-08" db="EMBL/GenBank/DDBJ databases">
        <authorList>
            <person name="Folkvardsen B D."/>
            <person name="Norman A."/>
        </authorList>
    </citation>
    <scope>NUCLEOTIDE SEQUENCE [LARGE SCALE GENOMIC DNA]</scope>
    <source>
        <strain evidence="2 3">Mu0053</strain>
    </source>
</reference>
<sequence length="544" mass="56528">MTATAADPDRVRTGVRRQAPAVGARLTGTRSLLWLALRRDRTRLAIWTATLSLLVVYSPGALELAYPDEAQRIARIDLLKTPAAMMLGGPMFGINETDMGVMMATELTLTLIVATSILAVLTVIRHTRAQEEAGAAELVLASVVGRDARTAAALLLAAGVNLVLAVVMTTAMAASGFAPVDSAAMAVGVTACAMVFAALAAVTAQLWRQSRTATGAALAVLALAVLVRGVGDVIDNSGSALSWFSPIAWAQQLRPFADLRWWPLALSVALTGALAVLAAVLQNRRQYDAGTFASTGERPNARRVNGVLGLHLRLQRGQTVGWAIGLFLAGLCLGSLTNSMLEAAEGNELITRMLATQGTDGVYTTMTQFLAAAAGAYTVAAVLRLSSDERNGLAEPVLAGAVSRWRWLLTAVVSAALGSTVLMFAAGLGNGLGAALTLGEPATIVRLTLAGLAFVPALVAMAGLAALAVALRHTWIGWAAVTFVIAALYLGALLRLPQWLLDLSPVGRVTAPLDVSVVVLLSLTAIGAGLAVLAGYLYRNRDAT</sequence>
<feature type="transmembrane region" description="Helical" evidence="1">
    <location>
        <begin position="216"/>
        <end position="234"/>
    </location>
</feature>
<feature type="transmembrane region" description="Helical" evidence="1">
    <location>
        <begin position="101"/>
        <end position="124"/>
    </location>
</feature>
<keyword evidence="3" id="KW-1185">Reference proteome</keyword>
<evidence type="ECO:0000313" key="2">
    <source>
        <dbReference type="EMBL" id="CAJ1498410.1"/>
    </source>
</evidence>
<dbReference type="EMBL" id="OY726397">
    <property type="protein sequence ID" value="CAJ1498410.1"/>
    <property type="molecule type" value="Genomic_DNA"/>
</dbReference>